<dbReference type="Gene3D" id="1.10.287.1490">
    <property type="match status" value="1"/>
</dbReference>
<comment type="caution">
    <text evidence="3">The sequence shown here is derived from an EMBL/GenBank/DDBJ whole genome shotgun (WGS) entry which is preliminary data.</text>
</comment>
<evidence type="ECO:0000313" key="3">
    <source>
        <dbReference type="EMBL" id="GAU07586.1"/>
    </source>
</evidence>
<protein>
    <submittedName>
        <fullName evidence="3">Uncharacterized protein</fullName>
    </submittedName>
</protein>
<feature type="region of interest" description="Disordered" evidence="2">
    <location>
        <begin position="187"/>
        <end position="214"/>
    </location>
</feature>
<sequence>MSEARKIFPINTFVACLKGEGKDANKESLLDMLNYMVGKDVDPEFEPFAIALTKAWIYEQHPELTNLSASGLAALGENVSVTPLPALAAAEASGIFEQLAEYKSSLAAKDAQIEELKGDIEAKDAKIADLQKQVKAFEDEKKGHAEELFITSEKRIEEYTKKLEELLKEVDEVKKNGVVVAGVAAAPGAAAPAEKKVDEDSFDFGGSSFDDEDW</sequence>
<keyword evidence="1" id="KW-0175">Coiled coil</keyword>
<proteinExistence type="predicted"/>
<reference evidence="4" key="1">
    <citation type="submission" date="2016-06" db="EMBL/GenBank/DDBJ databases">
        <title>Draft genome sequence of Desulfoplanes formicivorans strain Pf12B.</title>
        <authorList>
            <person name="Watanabe M."/>
            <person name="Kojima H."/>
            <person name="Fukui M."/>
        </authorList>
    </citation>
    <scope>NUCLEOTIDE SEQUENCE [LARGE SCALE GENOMIC DNA]</scope>
    <source>
        <strain evidence="4">Pf12B</strain>
    </source>
</reference>
<name>A0A194AEQ9_9BACT</name>
<dbReference type="Proteomes" id="UP000095200">
    <property type="component" value="Unassembled WGS sequence"/>
</dbReference>
<accession>A0A194AEQ9</accession>
<dbReference type="RefSeq" id="WP_069857078.1">
    <property type="nucleotide sequence ID" value="NZ_BDFE01000004.1"/>
</dbReference>
<evidence type="ECO:0000256" key="1">
    <source>
        <dbReference type="SAM" id="Coils"/>
    </source>
</evidence>
<feature type="coiled-coil region" evidence="1">
    <location>
        <begin position="99"/>
        <end position="176"/>
    </location>
</feature>
<organism evidence="3 4">
    <name type="scientific">Desulfoplanes formicivorans</name>
    <dbReference type="NCBI Taxonomy" id="1592317"/>
    <lineage>
        <taxon>Bacteria</taxon>
        <taxon>Pseudomonadati</taxon>
        <taxon>Thermodesulfobacteriota</taxon>
        <taxon>Desulfovibrionia</taxon>
        <taxon>Desulfovibrionales</taxon>
        <taxon>Desulfoplanaceae</taxon>
        <taxon>Desulfoplanes</taxon>
    </lineage>
</organism>
<dbReference type="AlphaFoldDB" id="A0A194AEQ9"/>
<evidence type="ECO:0000313" key="4">
    <source>
        <dbReference type="Proteomes" id="UP000095200"/>
    </source>
</evidence>
<evidence type="ECO:0000256" key="2">
    <source>
        <dbReference type="SAM" id="MobiDB-lite"/>
    </source>
</evidence>
<dbReference type="STRING" id="1592317.DPF_0276"/>
<dbReference type="EMBL" id="BDFE01000004">
    <property type="protein sequence ID" value="GAU07586.1"/>
    <property type="molecule type" value="Genomic_DNA"/>
</dbReference>
<keyword evidence="4" id="KW-1185">Reference proteome</keyword>
<gene>
    <name evidence="3" type="ORF">DPF_0276</name>
</gene>
<dbReference type="OrthoDB" id="5456515at2"/>